<dbReference type="PANTHER" id="PTHR14592">
    <property type="entry name" value="UNCHARACTERIZED FAM3"/>
    <property type="match status" value="1"/>
</dbReference>
<protein>
    <recommendedName>
        <fullName evidence="7">ILEI/PANDER domain-containing protein</fullName>
    </recommendedName>
</protein>
<evidence type="ECO:0000313" key="9">
    <source>
        <dbReference type="EnsemblMetazoa" id="HelroP167609"/>
    </source>
</evidence>
<dbReference type="RefSeq" id="XP_009011346.1">
    <property type="nucleotide sequence ID" value="XM_009013098.1"/>
</dbReference>
<keyword evidence="5" id="KW-1015">Disulfide bond</keyword>
<organism evidence="9 10">
    <name type="scientific">Helobdella robusta</name>
    <name type="common">Californian leech</name>
    <dbReference type="NCBI Taxonomy" id="6412"/>
    <lineage>
        <taxon>Eukaryota</taxon>
        <taxon>Metazoa</taxon>
        <taxon>Spiralia</taxon>
        <taxon>Lophotrochozoa</taxon>
        <taxon>Annelida</taxon>
        <taxon>Clitellata</taxon>
        <taxon>Hirudinea</taxon>
        <taxon>Rhynchobdellida</taxon>
        <taxon>Glossiphoniidae</taxon>
        <taxon>Helobdella</taxon>
    </lineage>
</organism>
<dbReference type="InterPro" id="IPR039477">
    <property type="entry name" value="ILEI/PANDER_dom"/>
</dbReference>
<dbReference type="EMBL" id="KB095858">
    <property type="protein sequence ID" value="ESO11077.1"/>
    <property type="molecule type" value="Genomic_DNA"/>
</dbReference>
<comment type="similarity">
    <text evidence="2">Belongs to the FAM3 family.</text>
</comment>
<dbReference type="Pfam" id="PF15711">
    <property type="entry name" value="ILEI"/>
    <property type="match status" value="1"/>
</dbReference>
<keyword evidence="3" id="KW-0964">Secreted</keyword>
<dbReference type="HOGENOM" id="CLU_1016641_0_0_1"/>
<dbReference type="GeneID" id="20201998"/>
<reference evidence="9" key="3">
    <citation type="submission" date="2015-06" db="UniProtKB">
        <authorList>
            <consortium name="EnsemblMetazoa"/>
        </authorList>
    </citation>
    <scope>IDENTIFICATION</scope>
</reference>
<dbReference type="InterPro" id="IPR039220">
    <property type="entry name" value="FAM3"/>
</dbReference>
<reference evidence="8 10" key="2">
    <citation type="journal article" date="2013" name="Nature">
        <title>Insights into bilaterian evolution from three spiralian genomes.</title>
        <authorList>
            <person name="Simakov O."/>
            <person name="Marletaz F."/>
            <person name="Cho S.J."/>
            <person name="Edsinger-Gonzales E."/>
            <person name="Havlak P."/>
            <person name="Hellsten U."/>
            <person name="Kuo D.H."/>
            <person name="Larsson T."/>
            <person name="Lv J."/>
            <person name="Arendt D."/>
            <person name="Savage R."/>
            <person name="Osoegawa K."/>
            <person name="de Jong P."/>
            <person name="Grimwood J."/>
            <person name="Chapman J.A."/>
            <person name="Shapiro H."/>
            <person name="Aerts A."/>
            <person name="Otillar R.P."/>
            <person name="Terry A.Y."/>
            <person name="Boore J.L."/>
            <person name="Grigoriev I.V."/>
            <person name="Lindberg D.R."/>
            <person name="Seaver E.C."/>
            <person name="Weisblat D.A."/>
            <person name="Putnam N.H."/>
            <person name="Rokhsar D.S."/>
        </authorList>
    </citation>
    <scope>NUCLEOTIDE SEQUENCE</scope>
</reference>
<name>T1EZJ8_HELRO</name>
<evidence type="ECO:0000256" key="3">
    <source>
        <dbReference type="ARBA" id="ARBA00022525"/>
    </source>
</evidence>
<proteinExistence type="inferred from homology"/>
<sequence>MNLLNSILNFKTLLYYTFLITLSVALTLSHGKLYSKLIWKPSPLCSDSVKKSLAFNKTGDNNFFANPKKYILECGVRCQLSNGSCSAFQVNVGSSASVVGKYDVSCSHFMGLPDGLSKSLQNNCFLLSAVENQAIYMNIASWGGNDISPYSIEANELNTVNMEHACQLGINRGANFYRLDMQKMMLYDFCNFDLYGNLTHVTMMTNYLKNTPLGTVVVGQTCDEPHNLISYAVPYLKSVNLDVSSMLWRGKWLFVWQQGAYQKAISFVDNSNLPLSKQFVIYNSASNQFDWTGVKMQALN</sequence>
<evidence type="ECO:0000313" key="10">
    <source>
        <dbReference type="Proteomes" id="UP000015101"/>
    </source>
</evidence>
<keyword evidence="6" id="KW-1133">Transmembrane helix</keyword>
<evidence type="ECO:0000259" key="7">
    <source>
        <dbReference type="Pfam" id="PF15711"/>
    </source>
</evidence>
<dbReference type="Proteomes" id="UP000015101">
    <property type="component" value="Unassembled WGS sequence"/>
</dbReference>
<keyword evidence="4" id="KW-0732">Signal</keyword>
<accession>T1EZJ8</accession>
<dbReference type="AlphaFoldDB" id="T1EZJ8"/>
<evidence type="ECO:0000256" key="5">
    <source>
        <dbReference type="ARBA" id="ARBA00023157"/>
    </source>
</evidence>
<dbReference type="CTD" id="20201998"/>
<evidence type="ECO:0000256" key="6">
    <source>
        <dbReference type="SAM" id="Phobius"/>
    </source>
</evidence>
<dbReference type="OrthoDB" id="440755at2759"/>
<dbReference type="EMBL" id="AMQM01002818">
    <property type="status" value="NOT_ANNOTATED_CDS"/>
    <property type="molecule type" value="Genomic_DNA"/>
</dbReference>
<dbReference type="GO" id="GO:0005615">
    <property type="term" value="C:extracellular space"/>
    <property type="evidence" value="ECO:0000318"/>
    <property type="project" value="GO_Central"/>
</dbReference>
<dbReference type="KEGG" id="hro:HELRODRAFT_167609"/>
<gene>
    <name evidence="9" type="primary">20201998</name>
    <name evidence="8" type="ORF">HELRODRAFT_167609</name>
</gene>
<keyword evidence="6" id="KW-0812">Transmembrane</keyword>
<keyword evidence="6" id="KW-0472">Membrane</keyword>
<dbReference type="EnsemblMetazoa" id="HelroT167609">
    <property type="protein sequence ID" value="HelroP167609"/>
    <property type="gene ID" value="HelroG167609"/>
</dbReference>
<evidence type="ECO:0000313" key="8">
    <source>
        <dbReference type="EMBL" id="ESO11077.1"/>
    </source>
</evidence>
<evidence type="ECO:0000256" key="1">
    <source>
        <dbReference type="ARBA" id="ARBA00004613"/>
    </source>
</evidence>
<evidence type="ECO:0000256" key="2">
    <source>
        <dbReference type="ARBA" id="ARBA00010905"/>
    </source>
</evidence>
<feature type="domain" description="ILEI/PANDER" evidence="7">
    <location>
        <begin position="172"/>
        <end position="260"/>
    </location>
</feature>
<reference evidence="10" key="1">
    <citation type="submission" date="2012-12" db="EMBL/GenBank/DDBJ databases">
        <authorList>
            <person name="Hellsten U."/>
            <person name="Grimwood J."/>
            <person name="Chapman J.A."/>
            <person name="Shapiro H."/>
            <person name="Aerts A."/>
            <person name="Otillar R.P."/>
            <person name="Terry A.Y."/>
            <person name="Boore J.L."/>
            <person name="Simakov O."/>
            <person name="Marletaz F."/>
            <person name="Cho S.-J."/>
            <person name="Edsinger-Gonzales E."/>
            <person name="Havlak P."/>
            <person name="Kuo D.-H."/>
            <person name="Larsson T."/>
            <person name="Lv J."/>
            <person name="Arendt D."/>
            <person name="Savage R."/>
            <person name="Osoegawa K."/>
            <person name="de Jong P."/>
            <person name="Lindberg D.R."/>
            <person name="Seaver E.C."/>
            <person name="Weisblat D.A."/>
            <person name="Putnam N.H."/>
            <person name="Grigoriev I.V."/>
            <person name="Rokhsar D.S."/>
        </authorList>
    </citation>
    <scope>NUCLEOTIDE SEQUENCE</scope>
</reference>
<keyword evidence="10" id="KW-1185">Reference proteome</keyword>
<feature type="transmembrane region" description="Helical" evidence="6">
    <location>
        <begin position="12"/>
        <end position="31"/>
    </location>
</feature>
<evidence type="ECO:0000256" key="4">
    <source>
        <dbReference type="ARBA" id="ARBA00022729"/>
    </source>
</evidence>
<dbReference type="InParanoid" id="T1EZJ8"/>
<comment type="subcellular location">
    <subcellularLocation>
        <location evidence="1">Secreted</location>
    </subcellularLocation>
</comment>